<dbReference type="EMBL" id="CM001221">
    <property type="protein sequence ID" value="KEH27704.1"/>
    <property type="molecule type" value="Genomic_DNA"/>
</dbReference>
<reference evidence="2 4" key="1">
    <citation type="journal article" date="2011" name="Nature">
        <title>The Medicago genome provides insight into the evolution of rhizobial symbioses.</title>
        <authorList>
            <person name="Young N.D."/>
            <person name="Debelle F."/>
            <person name="Oldroyd G.E."/>
            <person name="Geurts R."/>
            <person name="Cannon S.B."/>
            <person name="Udvardi M.K."/>
            <person name="Benedito V.A."/>
            <person name="Mayer K.F."/>
            <person name="Gouzy J."/>
            <person name="Schoof H."/>
            <person name="Van de Peer Y."/>
            <person name="Proost S."/>
            <person name="Cook D.R."/>
            <person name="Meyers B.C."/>
            <person name="Spannagl M."/>
            <person name="Cheung F."/>
            <person name="De Mita S."/>
            <person name="Krishnakumar V."/>
            <person name="Gundlach H."/>
            <person name="Zhou S."/>
            <person name="Mudge J."/>
            <person name="Bharti A.K."/>
            <person name="Murray J.D."/>
            <person name="Naoumkina M.A."/>
            <person name="Rosen B."/>
            <person name="Silverstein K.A."/>
            <person name="Tang H."/>
            <person name="Rombauts S."/>
            <person name="Zhao P.X."/>
            <person name="Zhou P."/>
            <person name="Barbe V."/>
            <person name="Bardou P."/>
            <person name="Bechner M."/>
            <person name="Bellec A."/>
            <person name="Berger A."/>
            <person name="Berges H."/>
            <person name="Bidwell S."/>
            <person name="Bisseling T."/>
            <person name="Choisne N."/>
            <person name="Couloux A."/>
            <person name="Denny R."/>
            <person name="Deshpande S."/>
            <person name="Dai X."/>
            <person name="Doyle J.J."/>
            <person name="Dudez A.M."/>
            <person name="Farmer A.D."/>
            <person name="Fouteau S."/>
            <person name="Franken C."/>
            <person name="Gibelin C."/>
            <person name="Gish J."/>
            <person name="Goldstein S."/>
            <person name="Gonzalez A.J."/>
            <person name="Green P.J."/>
            <person name="Hallab A."/>
            <person name="Hartog M."/>
            <person name="Hua A."/>
            <person name="Humphray S.J."/>
            <person name="Jeong D.H."/>
            <person name="Jing Y."/>
            <person name="Jocker A."/>
            <person name="Kenton S.M."/>
            <person name="Kim D.J."/>
            <person name="Klee K."/>
            <person name="Lai H."/>
            <person name="Lang C."/>
            <person name="Lin S."/>
            <person name="Macmil S.L."/>
            <person name="Magdelenat G."/>
            <person name="Matthews L."/>
            <person name="McCorrison J."/>
            <person name="Monaghan E.L."/>
            <person name="Mun J.H."/>
            <person name="Najar F.Z."/>
            <person name="Nicholson C."/>
            <person name="Noirot C."/>
            <person name="O'Bleness M."/>
            <person name="Paule C.R."/>
            <person name="Poulain J."/>
            <person name="Prion F."/>
            <person name="Qin B."/>
            <person name="Qu C."/>
            <person name="Retzel E.F."/>
            <person name="Riddle C."/>
            <person name="Sallet E."/>
            <person name="Samain S."/>
            <person name="Samson N."/>
            <person name="Sanders I."/>
            <person name="Saurat O."/>
            <person name="Scarpelli C."/>
            <person name="Schiex T."/>
            <person name="Segurens B."/>
            <person name="Severin A.J."/>
            <person name="Sherrier D.J."/>
            <person name="Shi R."/>
            <person name="Sims S."/>
            <person name="Singer S.R."/>
            <person name="Sinharoy S."/>
            <person name="Sterck L."/>
            <person name="Viollet A."/>
            <person name="Wang B.B."/>
            <person name="Wang K."/>
            <person name="Wang M."/>
            <person name="Wang X."/>
            <person name="Warfsmann J."/>
            <person name="Weissenbach J."/>
            <person name="White D.D."/>
            <person name="White J.D."/>
            <person name="Wiley G.B."/>
            <person name="Wincker P."/>
            <person name="Xing Y."/>
            <person name="Yang L."/>
            <person name="Yao Z."/>
            <person name="Ying F."/>
            <person name="Zhai J."/>
            <person name="Zhou L."/>
            <person name="Zuber A."/>
            <person name="Denarie J."/>
            <person name="Dixon R.A."/>
            <person name="May G.D."/>
            <person name="Schwartz D.C."/>
            <person name="Rogers J."/>
            <person name="Quetier F."/>
            <person name="Town C.D."/>
            <person name="Roe B.A."/>
        </authorList>
    </citation>
    <scope>NUCLEOTIDE SEQUENCE [LARGE SCALE GENOMIC DNA]</scope>
    <source>
        <strain evidence="2">A17</strain>
        <strain evidence="3 4">cv. Jemalong A17</strain>
    </source>
</reference>
<feature type="compositionally biased region" description="Basic and acidic residues" evidence="1">
    <location>
        <begin position="77"/>
        <end position="94"/>
    </location>
</feature>
<evidence type="ECO:0000313" key="4">
    <source>
        <dbReference type="Proteomes" id="UP000002051"/>
    </source>
</evidence>
<feature type="region of interest" description="Disordered" evidence="1">
    <location>
        <begin position="46"/>
        <end position="94"/>
    </location>
</feature>
<protein>
    <submittedName>
        <fullName evidence="2 3">Uncharacterized protein</fullName>
    </submittedName>
</protein>
<dbReference type="Proteomes" id="UP000002051">
    <property type="component" value="Chromosome 5"/>
</dbReference>
<organism evidence="2 4">
    <name type="scientific">Medicago truncatula</name>
    <name type="common">Barrel medic</name>
    <name type="synonym">Medicago tribuloides</name>
    <dbReference type="NCBI Taxonomy" id="3880"/>
    <lineage>
        <taxon>Eukaryota</taxon>
        <taxon>Viridiplantae</taxon>
        <taxon>Streptophyta</taxon>
        <taxon>Embryophyta</taxon>
        <taxon>Tracheophyta</taxon>
        <taxon>Spermatophyta</taxon>
        <taxon>Magnoliopsida</taxon>
        <taxon>eudicotyledons</taxon>
        <taxon>Gunneridae</taxon>
        <taxon>Pentapetalae</taxon>
        <taxon>rosids</taxon>
        <taxon>fabids</taxon>
        <taxon>Fabales</taxon>
        <taxon>Fabaceae</taxon>
        <taxon>Papilionoideae</taxon>
        <taxon>50 kb inversion clade</taxon>
        <taxon>NPAAA clade</taxon>
        <taxon>Hologalegina</taxon>
        <taxon>IRL clade</taxon>
        <taxon>Trifolieae</taxon>
        <taxon>Medicago</taxon>
    </lineage>
</organism>
<accession>A0A072UD35</accession>
<keyword evidence="4" id="KW-1185">Reference proteome</keyword>
<name>A0A072UD35_MEDTR</name>
<reference evidence="3" key="3">
    <citation type="submission" date="2015-04" db="UniProtKB">
        <authorList>
            <consortium name="EnsemblPlants"/>
        </authorList>
    </citation>
    <scope>IDENTIFICATION</scope>
    <source>
        <strain evidence="3">cv. Jemalong A17</strain>
    </source>
</reference>
<dbReference type="EnsemblPlants" id="KEH27704">
    <property type="protein sequence ID" value="KEH27704"/>
    <property type="gene ID" value="MTR_5g029875"/>
</dbReference>
<sequence length="94" mass="10766">MSSIRQKPGPFRLIKPDSFGLNEPDPFGFYETQPLQKFQICNPPQPLLYKHEENTNQTHEATRPPALATTTGMNNQNHHDPYDDERSGRASKED</sequence>
<evidence type="ECO:0000313" key="3">
    <source>
        <dbReference type="EnsemblPlants" id="KEH27704"/>
    </source>
</evidence>
<proteinExistence type="predicted"/>
<gene>
    <name evidence="2" type="ordered locus">MTR_5g029875</name>
</gene>
<evidence type="ECO:0000313" key="2">
    <source>
        <dbReference type="EMBL" id="KEH27704.1"/>
    </source>
</evidence>
<dbReference type="HOGENOM" id="CLU_2389542_0_0_1"/>
<dbReference type="AlphaFoldDB" id="A0A072UD35"/>
<evidence type="ECO:0000256" key="1">
    <source>
        <dbReference type="SAM" id="MobiDB-lite"/>
    </source>
</evidence>
<reference evidence="2 4" key="2">
    <citation type="journal article" date="2014" name="BMC Genomics">
        <title>An improved genome release (version Mt4.0) for the model legume Medicago truncatula.</title>
        <authorList>
            <person name="Tang H."/>
            <person name="Krishnakumar V."/>
            <person name="Bidwell S."/>
            <person name="Rosen B."/>
            <person name="Chan A."/>
            <person name="Zhou S."/>
            <person name="Gentzbittel L."/>
            <person name="Childs K.L."/>
            <person name="Yandell M."/>
            <person name="Gundlach H."/>
            <person name="Mayer K.F."/>
            <person name="Schwartz D.C."/>
            <person name="Town C.D."/>
        </authorList>
    </citation>
    <scope>GENOME REANNOTATION</scope>
    <source>
        <strain evidence="2">A17</strain>
        <strain evidence="3 4">cv. Jemalong A17</strain>
    </source>
</reference>